<dbReference type="OrthoDB" id="62952at2759"/>
<keyword evidence="3" id="KW-1185">Reference proteome</keyword>
<reference evidence="2 3" key="1">
    <citation type="submission" date="2016-03" db="EMBL/GenBank/DDBJ databases">
        <authorList>
            <person name="Ploux O."/>
        </authorList>
    </citation>
    <scope>NUCLEOTIDE SEQUENCE [LARGE SCALE GENOMIC DNA]</scope>
    <source>
        <strain evidence="2 3">URUG2</strain>
    </source>
</reference>
<dbReference type="AlphaFoldDB" id="A0A2D3VML8"/>
<evidence type="ECO:0000256" key="1">
    <source>
        <dbReference type="SAM" id="MobiDB-lite"/>
    </source>
</evidence>
<dbReference type="GeneID" id="35604802"/>
<evidence type="ECO:0000313" key="2">
    <source>
        <dbReference type="EMBL" id="CZT24024.1"/>
    </source>
</evidence>
<dbReference type="EMBL" id="FJUY01000019">
    <property type="protein sequence ID" value="CZT24024.1"/>
    <property type="molecule type" value="Genomic_DNA"/>
</dbReference>
<proteinExistence type="predicted"/>
<dbReference type="Proteomes" id="UP000225277">
    <property type="component" value="Unassembled WGS sequence"/>
</dbReference>
<evidence type="ECO:0000313" key="3">
    <source>
        <dbReference type="Proteomes" id="UP000225277"/>
    </source>
</evidence>
<protein>
    <submittedName>
        <fullName evidence="2">Uncharacterized protein</fullName>
    </submittedName>
</protein>
<accession>A0A2D3VML8</accession>
<sequence length="362" mass="39931">MVLKLKNSVPGTKGVAQRIPPKKGGRSRKDEADRFINDDINEPPLRKTSGKTSGKTTGKTTGKTHSKSLLDDATSSFKATASGNAYEPEPTNDHDGLDLDANGEAELRTDNTPAGLFSPDEGESWDIRSPDHTSSSSVSFKFEESVPARQLDTPPARDLEGLFTPDAPQVTLSKKVSTRFESDFGENVPDSAHEDNYTGPEVIAIVVKTVVPCYIVQMPKEVRARIYSYVLFPKGKENGPRPFFSNTSNWQLKPPAMLQLCQQIRNEATGPYYHSYIVGGASVQKVLPWLKTLSPQARGALGKIKLPFINNDHVNKTKEQQIAACLKQFKKARVEIPRRKLKLVVQPQDVKRSEGGDLTDEE</sequence>
<gene>
    <name evidence="2" type="ORF">RCC_09741</name>
</gene>
<organism evidence="2 3">
    <name type="scientific">Ramularia collo-cygni</name>
    <dbReference type="NCBI Taxonomy" id="112498"/>
    <lineage>
        <taxon>Eukaryota</taxon>
        <taxon>Fungi</taxon>
        <taxon>Dikarya</taxon>
        <taxon>Ascomycota</taxon>
        <taxon>Pezizomycotina</taxon>
        <taxon>Dothideomycetes</taxon>
        <taxon>Dothideomycetidae</taxon>
        <taxon>Mycosphaerellales</taxon>
        <taxon>Mycosphaerellaceae</taxon>
        <taxon>Ramularia</taxon>
    </lineage>
</organism>
<feature type="compositionally biased region" description="Basic and acidic residues" evidence="1">
    <location>
        <begin position="27"/>
        <end position="37"/>
    </location>
</feature>
<feature type="compositionally biased region" description="Low complexity" evidence="1">
    <location>
        <begin position="50"/>
        <end position="63"/>
    </location>
</feature>
<feature type="region of interest" description="Disordered" evidence="1">
    <location>
        <begin position="1"/>
        <end position="163"/>
    </location>
</feature>
<name>A0A2D3VML8_9PEZI</name>
<dbReference type="RefSeq" id="XP_023630748.1">
    <property type="nucleotide sequence ID" value="XM_023774980.1"/>
</dbReference>
<feature type="compositionally biased region" description="Polar residues" evidence="1">
    <location>
        <begin position="73"/>
        <end position="83"/>
    </location>
</feature>